<evidence type="ECO:0000256" key="3">
    <source>
        <dbReference type="ARBA" id="ARBA00006506"/>
    </source>
</evidence>
<reference evidence="10 11" key="1">
    <citation type="submission" date="2014-08" db="EMBL/GenBank/DDBJ databases">
        <title>Complete genome sequence of Corynebacterium frankenforstense ST18(T) (=DSM 45800(T)), isolated from raw cow milk.</title>
        <authorList>
            <person name="Ruckert C."/>
            <person name="Albersmeier A."/>
            <person name="Winkler A."/>
            <person name="Lipski A."/>
            <person name="Kalinowski J."/>
        </authorList>
    </citation>
    <scope>NUCLEOTIDE SEQUENCE [LARGE SCALE GENOMIC DNA]</scope>
    <source>
        <strain evidence="10 11">ST18</strain>
    </source>
</reference>
<evidence type="ECO:0000256" key="4">
    <source>
        <dbReference type="ARBA" id="ARBA00022723"/>
    </source>
</evidence>
<keyword evidence="5" id="KW-0378">Hydrolase</keyword>
<protein>
    <recommendedName>
        <fullName evidence="9">Nudix hydrolase domain-containing protein</fullName>
    </recommendedName>
</protein>
<dbReference type="CDD" id="cd03426">
    <property type="entry name" value="NUDIX_CoAse_Nudt7"/>
    <property type="match status" value="1"/>
</dbReference>
<comment type="cofactor">
    <cofactor evidence="2">
        <name>Mg(2+)</name>
        <dbReference type="ChEBI" id="CHEBI:18420"/>
    </cofactor>
</comment>
<feature type="domain" description="Nudix hydrolase" evidence="9">
    <location>
        <begin position="60"/>
        <end position="199"/>
    </location>
</feature>
<evidence type="ECO:0000259" key="9">
    <source>
        <dbReference type="PROSITE" id="PS51462"/>
    </source>
</evidence>
<dbReference type="GO" id="GO:0010945">
    <property type="term" value="F:coenzyme A diphosphatase activity"/>
    <property type="evidence" value="ECO:0007669"/>
    <property type="project" value="InterPro"/>
</dbReference>
<dbReference type="Gene3D" id="3.90.79.10">
    <property type="entry name" value="Nucleoside Triphosphate Pyrophosphohydrolase"/>
    <property type="match status" value="1"/>
</dbReference>
<dbReference type="InterPro" id="IPR000086">
    <property type="entry name" value="NUDIX_hydrolase_dom"/>
</dbReference>
<dbReference type="EMBL" id="CP009247">
    <property type="protein sequence ID" value="APT88133.1"/>
    <property type="molecule type" value="Genomic_DNA"/>
</dbReference>
<keyword evidence="11" id="KW-1185">Reference proteome</keyword>
<dbReference type="GO" id="GO:0009132">
    <property type="term" value="P:nucleoside diphosphate metabolic process"/>
    <property type="evidence" value="ECO:0007669"/>
    <property type="project" value="InterPro"/>
</dbReference>
<dbReference type="AlphaFoldDB" id="A0A1L7CQL4"/>
<dbReference type="InterPro" id="IPR045121">
    <property type="entry name" value="CoAse"/>
</dbReference>
<dbReference type="Pfam" id="PF00293">
    <property type="entry name" value="NUDIX"/>
    <property type="match status" value="1"/>
</dbReference>
<dbReference type="PANTHER" id="PTHR12992:SF11">
    <property type="entry name" value="MITOCHONDRIAL COENZYME A DIPHOSPHATASE NUDT8"/>
    <property type="match status" value="1"/>
</dbReference>
<gene>
    <name evidence="10" type="ORF">CFRA_01225</name>
</gene>
<keyword evidence="6" id="KW-0460">Magnesium</keyword>
<dbReference type="KEGG" id="cfk:CFRA_01225"/>
<dbReference type="InterPro" id="IPR000059">
    <property type="entry name" value="NUDIX_hydrolase_NudL_CS"/>
</dbReference>
<dbReference type="SUPFAM" id="SSF55811">
    <property type="entry name" value="Nudix"/>
    <property type="match status" value="1"/>
</dbReference>
<dbReference type="InterPro" id="IPR015797">
    <property type="entry name" value="NUDIX_hydrolase-like_dom_sf"/>
</dbReference>
<dbReference type="STRING" id="1437875.CFRA_01225"/>
<evidence type="ECO:0000256" key="6">
    <source>
        <dbReference type="ARBA" id="ARBA00022842"/>
    </source>
</evidence>
<comment type="cofactor">
    <cofactor evidence="1">
        <name>Mn(2+)</name>
        <dbReference type="ChEBI" id="CHEBI:29035"/>
    </cofactor>
</comment>
<feature type="compositionally biased region" description="Basic and acidic residues" evidence="8">
    <location>
        <begin position="32"/>
        <end position="42"/>
    </location>
</feature>
<evidence type="ECO:0000313" key="10">
    <source>
        <dbReference type="EMBL" id="APT88133.1"/>
    </source>
</evidence>
<dbReference type="PROSITE" id="PS01293">
    <property type="entry name" value="NUDIX_COA"/>
    <property type="match status" value="1"/>
</dbReference>
<proteinExistence type="inferred from homology"/>
<sequence length="247" mass="26711">MRPEVAPDWMHRLVTGLDGEGGSREVRRLRERLTGRAGDGDSVRPAGRTGRRQAETARDTRGAAVLVAVSGETAADASVLLTHRSPHMRSHAGQIAFPGGRIDPGDAGPVDAALREAWEETGLDRTAVSPLAELGAVPVRRTGRPVHPVLAWWHTPAEVGVASPAETDHVFSAPIAELVDPGRRFTVAWGPWRGPAFAVEGYVVWGFTAAVLDGMLRTAGWERPWSQRPARPLREALAESRNNETLR</sequence>
<name>A0A1L7CQL4_9CORY</name>
<evidence type="ECO:0000256" key="2">
    <source>
        <dbReference type="ARBA" id="ARBA00001946"/>
    </source>
</evidence>
<evidence type="ECO:0000256" key="5">
    <source>
        <dbReference type="ARBA" id="ARBA00022801"/>
    </source>
</evidence>
<evidence type="ECO:0000256" key="1">
    <source>
        <dbReference type="ARBA" id="ARBA00001936"/>
    </source>
</evidence>
<dbReference type="PANTHER" id="PTHR12992">
    <property type="entry name" value="NUDIX HYDROLASE"/>
    <property type="match status" value="1"/>
</dbReference>
<evidence type="ECO:0000256" key="7">
    <source>
        <dbReference type="ARBA" id="ARBA00023211"/>
    </source>
</evidence>
<accession>A0A1L7CQL4</accession>
<organism evidence="10 11">
    <name type="scientific">Corynebacterium frankenforstense DSM 45800</name>
    <dbReference type="NCBI Taxonomy" id="1437875"/>
    <lineage>
        <taxon>Bacteria</taxon>
        <taxon>Bacillati</taxon>
        <taxon>Actinomycetota</taxon>
        <taxon>Actinomycetes</taxon>
        <taxon>Mycobacteriales</taxon>
        <taxon>Corynebacteriaceae</taxon>
        <taxon>Corynebacterium</taxon>
    </lineage>
</organism>
<keyword evidence="4" id="KW-0479">Metal-binding</keyword>
<feature type="region of interest" description="Disordered" evidence="8">
    <location>
        <begin position="32"/>
        <end position="59"/>
    </location>
</feature>
<dbReference type="GO" id="GO:0030145">
    <property type="term" value="F:manganese ion binding"/>
    <property type="evidence" value="ECO:0007669"/>
    <property type="project" value="InterPro"/>
</dbReference>
<evidence type="ECO:0000256" key="8">
    <source>
        <dbReference type="SAM" id="MobiDB-lite"/>
    </source>
</evidence>
<keyword evidence="7" id="KW-0464">Manganese</keyword>
<dbReference type="Proteomes" id="UP000185434">
    <property type="component" value="Chromosome"/>
</dbReference>
<dbReference type="PROSITE" id="PS51462">
    <property type="entry name" value="NUDIX"/>
    <property type="match status" value="1"/>
</dbReference>
<comment type="similarity">
    <text evidence="3">Belongs to the Nudix hydrolase family. PCD1 subfamily.</text>
</comment>
<dbReference type="GO" id="GO:0000287">
    <property type="term" value="F:magnesium ion binding"/>
    <property type="evidence" value="ECO:0007669"/>
    <property type="project" value="InterPro"/>
</dbReference>
<evidence type="ECO:0000313" key="11">
    <source>
        <dbReference type="Proteomes" id="UP000185434"/>
    </source>
</evidence>